<dbReference type="InterPro" id="IPR008207">
    <property type="entry name" value="Sig_transdc_His_kin_Hpt_dom"/>
</dbReference>
<dbReference type="InterPro" id="IPR000014">
    <property type="entry name" value="PAS"/>
</dbReference>
<dbReference type="Pfam" id="PF02518">
    <property type="entry name" value="HATPase_c"/>
    <property type="match status" value="1"/>
</dbReference>
<feature type="modified residue" description="Phosphohistidine" evidence="14">
    <location>
        <position position="648"/>
    </location>
</feature>
<dbReference type="AlphaFoldDB" id="A0A433JJC5"/>
<gene>
    <name evidence="20" type="ORF">EKM59_05845</name>
</gene>
<dbReference type="Pfam" id="PF00072">
    <property type="entry name" value="Response_reg"/>
    <property type="match status" value="1"/>
</dbReference>
<dbReference type="PROSITE" id="PS50113">
    <property type="entry name" value="PAC"/>
    <property type="match status" value="1"/>
</dbReference>
<evidence type="ECO:0000313" key="20">
    <source>
        <dbReference type="EMBL" id="RUQ88195.1"/>
    </source>
</evidence>
<keyword evidence="4" id="KW-1003">Cell membrane</keyword>
<keyword evidence="11" id="KW-1133">Transmembrane helix</keyword>
<dbReference type="PROSITE" id="PS50110">
    <property type="entry name" value="RESPONSE_REGULATORY"/>
    <property type="match status" value="1"/>
</dbReference>
<dbReference type="SUPFAM" id="SSF55785">
    <property type="entry name" value="PYP-like sensor domain (PAS domain)"/>
    <property type="match status" value="1"/>
</dbReference>
<dbReference type="InterPro" id="IPR005467">
    <property type="entry name" value="His_kinase_dom"/>
</dbReference>
<evidence type="ECO:0000256" key="9">
    <source>
        <dbReference type="ARBA" id="ARBA00022777"/>
    </source>
</evidence>
<proteinExistence type="predicted"/>
<dbReference type="CDD" id="cd00088">
    <property type="entry name" value="HPT"/>
    <property type="match status" value="1"/>
</dbReference>
<dbReference type="InterPro" id="IPR036097">
    <property type="entry name" value="HisK_dim/P_sf"/>
</dbReference>
<dbReference type="SMART" id="SM00387">
    <property type="entry name" value="HATPase_c"/>
    <property type="match status" value="1"/>
</dbReference>
<dbReference type="CDD" id="cd00130">
    <property type="entry name" value="PAS"/>
    <property type="match status" value="1"/>
</dbReference>
<feature type="domain" description="HPt" evidence="19">
    <location>
        <begin position="609"/>
        <end position="706"/>
    </location>
</feature>
<comment type="catalytic activity">
    <reaction evidence="1">
        <text>ATP + protein L-histidine = ADP + protein N-phospho-L-histidine.</text>
        <dbReference type="EC" id="2.7.13.3"/>
    </reaction>
</comment>
<dbReference type="PRINTS" id="PR00344">
    <property type="entry name" value="BCTRLSENSOR"/>
</dbReference>
<dbReference type="InterPro" id="IPR036641">
    <property type="entry name" value="HPT_dom_sf"/>
</dbReference>
<dbReference type="EC" id="2.7.13.3" evidence="3"/>
<organism evidence="20 21">
    <name type="scientific">Legionella septentrionalis</name>
    <dbReference type="NCBI Taxonomy" id="2498109"/>
    <lineage>
        <taxon>Bacteria</taxon>
        <taxon>Pseudomonadati</taxon>
        <taxon>Pseudomonadota</taxon>
        <taxon>Gammaproteobacteria</taxon>
        <taxon>Legionellales</taxon>
        <taxon>Legionellaceae</taxon>
        <taxon>Legionella</taxon>
    </lineage>
</organism>
<dbReference type="CDD" id="cd16922">
    <property type="entry name" value="HATPase_EvgS-ArcB-TorS-like"/>
    <property type="match status" value="1"/>
</dbReference>
<evidence type="ECO:0000259" key="18">
    <source>
        <dbReference type="PROSITE" id="PS50113"/>
    </source>
</evidence>
<keyword evidence="10" id="KW-0547">Nucleotide-binding</keyword>
<evidence type="ECO:0000256" key="11">
    <source>
        <dbReference type="ARBA" id="ARBA00022989"/>
    </source>
</evidence>
<evidence type="ECO:0000256" key="2">
    <source>
        <dbReference type="ARBA" id="ARBA00004429"/>
    </source>
</evidence>
<protein>
    <recommendedName>
        <fullName evidence="3">histidine kinase</fullName>
        <ecNumber evidence="3">2.7.13.3</ecNumber>
    </recommendedName>
</protein>
<comment type="caution">
    <text evidence="20">The sequence shown here is derived from an EMBL/GenBank/DDBJ whole genome shotgun (WGS) entry which is preliminary data.</text>
</comment>
<dbReference type="Proteomes" id="UP000288012">
    <property type="component" value="Unassembled WGS sequence"/>
</dbReference>
<dbReference type="Pfam" id="PF00512">
    <property type="entry name" value="HisKA"/>
    <property type="match status" value="1"/>
</dbReference>
<evidence type="ECO:0000256" key="12">
    <source>
        <dbReference type="ARBA" id="ARBA00023012"/>
    </source>
</evidence>
<evidence type="ECO:0000259" key="17">
    <source>
        <dbReference type="PROSITE" id="PS50110"/>
    </source>
</evidence>
<dbReference type="PROSITE" id="PS50894">
    <property type="entry name" value="HPT"/>
    <property type="match status" value="1"/>
</dbReference>
<evidence type="ECO:0000256" key="4">
    <source>
        <dbReference type="ARBA" id="ARBA00022475"/>
    </source>
</evidence>
<dbReference type="InterPro" id="IPR001789">
    <property type="entry name" value="Sig_transdc_resp-reg_receiver"/>
</dbReference>
<dbReference type="InterPro" id="IPR000700">
    <property type="entry name" value="PAS-assoc_C"/>
</dbReference>
<evidence type="ECO:0000256" key="6">
    <source>
        <dbReference type="ARBA" id="ARBA00022553"/>
    </source>
</evidence>
<evidence type="ECO:0000256" key="13">
    <source>
        <dbReference type="ARBA" id="ARBA00023136"/>
    </source>
</evidence>
<dbReference type="Pfam" id="PF01627">
    <property type="entry name" value="Hpt"/>
    <property type="match status" value="1"/>
</dbReference>
<dbReference type="Gene3D" id="1.20.120.160">
    <property type="entry name" value="HPT domain"/>
    <property type="match status" value="1"/>
</dbReference>
<dbReference type="SMART" id="SM00388">
    <property type="entry name" value="HisKA"/>
    <property type="match status" value="1"/>
</dbReference>
<evidence type="ECO:0000256" key="10">
    <source>
        <dbReference type="ARBA" id="ARBA00022840"/>
    </source>
</evidence>
<dbReference type="InterPro" id="IPR004358">
    <property type="entry name" value="Sig_transdc_His_kin-like_C"/>
</dbReference>
<dbReference type="GO" id="GO:0009927">
    <property type="term" value="F:histidine phosphotransfer kinase activity"/>
    <property type="evidence" value="ECO:0007669"/>
    <property type="project" value="TreeGrafter"/>
</dbReference>
<dbReference type="InterPro" id="IPR003661">
    <property type="entry name" value="HisK_dim/P_dom"/>
</dbReference>
<dbReference type="SMART" id="SM00448">
    <property type="entry name" value="REC"/>
    <property type="match status" value="1"/>
</dbReference>
<evidence type="ECO:0000256" key="8">
    <source>
        <dbReference type="ARBA" id="ARBA00022692"/>
    </source>
</evidence>
<dbReference type="InterPro" id="IPR036890">
    <property type="entry name" value="HATPase_C_sf"/>
</dbReference>
<evidence type="ECO:0000256" key="5">
    <source>
        <dbReference type="ARBA" id="ARBA00022519"/>
    </source>
</evidence>
<dbReference type="SUPFAM" id="SSF55874">
    <property type="entry name" value="ATPase domain of HSP90 chaperone/DNA topoisomerase II/histidine kinase"/>
    <property type="match status" value="1"/>
</dbReference>
<keyword evidence="12" id="KW-0902">Two-component regulatory system</keyword>
<dbReference type="SUPFAM" id="SSF47384">
    <property type="entry name" value="Homodimeric domain of signal transducing histidine kinase"/>
    <property type="match status" value="1"/>
</dbReference>
<reference evidence="20 21" key="1">
    <citation type="submission" date="2018-12" db="EMBL/GenBank/DDBJ databases">
        <title>Legionella sp,whole genome shotgun sequence.</title>
        <authorList>
            <person name="Wu H."/>
        </authorList>
    </citation>
    <scope>NUCLEOTIDE SEQUENCE [LARGE SCALE GENOMIC DNA]</scope>
    <source>
        <strain evidence="21">km714</strain>
    </source>
</reference>
<evidence type="ECO:0000256" key="7">
    <source>
        <dbReference type="ARBA" id="ARBA00022679"/>
    </source>
</evidence>
<keyword evidence="21" id="KW-1185">Reference proteome</keyword>
<dbReference type="InterPro" id="IPR013656">
    <property type="entry name" value="PAS_4"/>
</dbReference>
<keyword evidence="6 15" id="KW-0597">Phosphoprotein</keyword>
<dbReference type="Gene3D" id="1.10.287.130">
    <property type="match status" value="1"/>
</dbReference>
<evidence type="ECO:0000256" key="1">
    <source>
        <dbReference type="ARBA" id="ARBA00000085"/>
    </source>
</evidence>
<keyword evidence="7" id="KW-0808">Transferase</keyword>
<evidence type="ECO:0000256" key="15">
    <source>
        <dbReference type="PROSITE-ProRule" id="PRU00169"/>
    </source>
</evidence>
<dbReference type="InterPro" id="IPR011006">
    <property type="entry name" value="CheY-like_superfamily"/>
</dbReference>
<keyword evidence="8" id="KW-0812">Transmembrane</keyword>
<keyword evidence="10" id="KW-0067">ATP-binding</keyword>
<name>A0A433JJC5_9GAMM</name>
<feature type="domain" description="Response regulatory" evidence="17">
    <location>
        <begin position="439"/>
        <end position="557"/>
    </location>
</feature>
<dbReference type="InterPro" id="IPR003594">
    <property type="entry name" value="HATPase_dom"/>
</dbReference>
<dbReference type="Gene3D" id="3.30.450.20">
    <property type="entry name" value="PAS domain"/>
    <property type="match status" value="1"/>
</dbReference>
<accession>A0A433JJC5</accession>
<dbReference type="SUPFAM" id="SSF47226">
    <property type="entry name" value="Histidine-containing phosphotransfer domain, HPT domain"/>
    <property type="match status" value="1"/>
</dbReference>
<comment type="subcellular location">
    <subcellularLocation>
        <location evidence="2">Cell inner membrane</location>
        <topology evidence="2">Multi-pass membrane protein</topology>
    </subcellularLocation>
</comment>
<dbReference type="SUPFAM" id="SSF52172">
    <property type="entry name" value="CheY-like"/>
    <property type="match status" value="1"/>
</dbReference>
<dbReference type="EMBL" id="RZGR01000014">
    <property type="protein sequence ID" value="RUQ88195.1"/>
    <property type="molecule type" value="Genomic_DNA"/>
</dbReference>
<dbReference type="PROSITE" id="PS50109">
    <property type="entry name" value="HIS_KIN"/>
    <property type="match status" value="1"/>
</dbReference>
<evidence type="ECO:0000259" key="19">
    <source>
        <dbReference type="PROSITE" id="PS50894"/>
    </source>
</evidence>
<keyword evidence="13" id="KW-0472">Membrane</keyword>
<feature type="modified residue" description="4-aspartylphosphate" evidence="15">
    <location>
        <position position="488"/>
    </location>
</feature>
<keyword evidence="9 20" id="KW-0418">Kinase</keyword>
<dbReference type="Gene3D" id="3.30.565.10">
    <property type="entry name" value="Histidine kinase-like ATPase, C-terminal domain"/>
    <property type="match status" value="1"/>
</dbReference>
<dbReference type="FunFam" id="3.30.565.10:FF:000010">
    <property type="entry name" value="Sensor histidine kinase RcsC"/>
    <property type="match status" value="1"/>
</dbReference>
<dbReference type="PANTHER" id="PTHR43047:SF72">
    <property type="entry name" value="OSMOSENSING HISTIDINE PROTEIN KINASE SLN1"/>
    <property type="match status" value="1"/>
</dbReference>
<evidence type="ECO:0000259" key="16">
    <source>
        <dbReference type="PROSITE" id="PS50109"/>
    </source>
</evidence>
<dbReference type="InterPro" id="IPR035965">
    <property type="entry name" value="PAS-like_dom_sf"/>
</dbReference>
<evidence type="ECO:0000256" key="14">
    <source>
        <dbReference type="PROSITE-ProRule" id="PRU00110"/>
    </source>
</evidence>
<keyword evidence="5" id="KW-0997">Cell inner membrane</keyword>
<dbReference type="GO" id="GO:0005886">
    <property type="term" value="C:plasma membrane"/>
    <property type="evidence" value="ECO:0007669"/>
    <property type="project" value="UniProtKB-SubCell"/>
</dbReference>
<evidence type="ECO:0000313" key="21">
    <source>
        <dbReference type="Proteomes" id="UP000288012"/>
    </source>
</evidence>
<dbReference type="PANTHER" id="PTHR43047">
    <property type="entry name" value="TWO-COMPONENT HISTIDINE PROTEIN KINASE"/>
    <property type="match status" value="1"/>
</dbReference>
<feature type="domain" description="PAC" evidence="18">
    <location>
        <begin position="111"/>
        <end position="163"/>
    </location>
</feature>
<dbReference type="Gene3D" id="3.40.50.2300">
    <property type="match status" value="1"/>
</dbReference>
<dbReference type="CDD" id="cd00082">
    <property type="entry name" value="HisKA"/>
    <property type="match status" value="1"/>
</dbReference>
<dbReference type="CDD" id="cd17546">
    <property type="entry name" value="REC_hyHK_CKI1_RcsC-like"/>
    <property type="match status" value="1"/>
</dbReference>
<dbReference type="Pfam" id="PF08448">
    <property type="entry name" value="PAS_4"/>
    <property type="match status" value="1"/>
</dbReference>
<feature type="domain" description="Histidine kinase" evidence="16">
    <location>
        <begin position="181"/>
        <end position="403"/>
    </location>
</feature>
<sequence length="707" mass="79853">MHFVWAAKNILHFMIINTRINAPTPNWRGNPMDATLDLLRQIILNVPNYIFWKDRNLIYRGCNKNFARSLGFNNIQEIIGKSDYQMPWAVSSTLNYIDEDNQILATGHPILDKEIPMVFPNGKERILSTSKVPLYDNQGMINGILGIYVDITHLKEDEKILSLAKEAAESANQAKTQFIANMSHDLRTPLSGVVGMSELLRDKADNPEQRQYAEWIHDCSQQLLQLLNGILDIVSLGKVKEDELKITTFDIRECIAELVALEIPTIKIRGLNLLVNIDNDVPKYIDSDRIKLHRIMLNLLGNAIKFTDKGHVAIDVKLKNLQENEALIYFAVADTGIGIPEEQLAQIFDRFHRINPSYKGIYEGHGVGLHIAQSYIALLGGDIEVKSKPGAGTTFSFELPLKIGRAEDAVDESSLQLLEKAVHATKHHKPKKIVSAIPHLLLVEDNLVARHLIENLAAQCGCQFMSAESGEAALELINNNEFDLIITDIGLPGMSGHELTQHVREKEANHKNHVPIVGLTALARNQIRDESLKLGMDDVFNKPISLALMETIINQFLDLSPKAKASQKKKEQIKAGLGADLPETESELFNLNDYKIFDLDEAKKNLGDENAVKDLLRLMLSQEMQTDLDAIKQAHRKHDWEKVEKLAHKMKGGALYLGTIKMKYACQYLERYQKAGHTKLLEPLYQQLIKIVMETQNYITKWLQQET</sequence>
<dbReference type="GO" id="GO:0000155">
    <property type="term" value="F:phosphorelay sensor kinase activity"/>
    <property type="evidence" value="ECO:0007669"/>
    <property type="project" value="InterPro"/>
</dbReference>
<evidence type="ECO:0000256" key="3">
    <source>
        <dbReference type="ARBA" id="ARBA00012438"/>
    </source>
</evidence>